<sequence length="340" mass="39580">MESKDPPDIRSFKKFPLTLRLVVLVVAVLCGIYICTISVQQKGVRISTKLLENTVFKQPCHHPPGVEEWEVSYLHYPEPKTFSREECACNPVRFFCIVSMQRSGSGWFETFLNSHINVSSNGEIFSVGKRRANVSSILETMDKVYNLDWFSSASKNECSAAVGFKWMLNQGLMEHHEEIEEYFERRRVSIIFLFRRNLLRRMISVLANSYDKDAKALNGTHKSHVHSELEAKILANYRPRINITLLIPELELTKETAAKAITYFKNTRHVVLYYDDLVNNRTKLKDVQEFLRVPYRDLQSRQVKIHTAPLSDQIENWDEVQKELMGTPYQRFLGKNNQIQ</sequence>
<organism evidence="2 3">
    <name type="scientific">Sphenostylis stenocarpa</name>
    <dbReference type="NCBI Taxonomy" id="92480"/>
    <lineage>
        <taxon>Eukaryota</taxon>
        <taxon>Viridiplantae</taxon>
        <taxon>Streptophyta</taxon>
        <taxon>Embryophyta</taxon>
        <taxon>Tracheophyta</taxon>
        <taxon>Spermatophyta</taxon>
        <taxon>Magnoliopsida</taxon>
        <taxon>eudicotyledons</taxon>
        <taxon>Gunneridae</taxon>
        <taxon>Pentapetalae</taxon>
        <taxon>rosids</taxon>
        <taxon>fabids</taxon>
        <taxon>Fabales</taxon>
        <taxon>Fabaceae</taxon>
        <taxon>Papilionoideae</taxon>
        <taxon>50 kb inversion clade</taxon>
        <taxon>NPAAA clade</taxon>
        <taxon>indigoferoid/millettioid clade</taxon>
        <taxon>Phaseoleae</taxon>
        <taxon>Sphenostylis</taxon>
    </lineage>
</organism>
<dbReference type="PANTHER" id="PTHR32175:SF21">
    <property type="entry name" value="SULFOTRANSFERASE"/>
    <property type="match status" value="1"/>
</dbReference>
<accession>A0AA86VPZ0</accession>
<dbReference type="PANTHER" id="PTHR32175">
    <property type="entry name" value="PROTEIN, PUTATIVE, EXPRESSED-RELATED"/>
    <property type="match status" value="1"/>
</dbReference>
<dbReference type="Proteomes" id="UP001189624">
    <property type="component" value="Chromosome 9"/>
</dbReference>
<evidence type="ECO:0000313" key="3">
    <source>
        <dbReference type="Proteomes" id="UP001189624"/>
    </source>
</evidence>
<dbReference type="Gene3D" id="3.40.50.300">
    <property type="entry name" value="P-loop containing nucleotide triphosphate hydrolases"/>
    <property type="match status" value="1"/>
</dbReference>
<keyword evidence="1" id="KW-0472">Membrane</keyword>
<feature type="transmembrane region" description="Helical" evidence="1">
    <location>
        <begin position="21"/>
        <end position="39"/>
    </location>
</feature>
<evidence type="ECO:0000313" key="2">
    <source>
        <dbReference type="EMBL" id="CAJ1973371.1"/>
    </source>
</evidence>
<proteinExistence type="predicted"/>
<dbReference type="InterPro" id="IPR027417">
    <property type="entry name" value="P-loop_NTPase"/>
</dbReference>
<dbReference type="AlphaFoldDB" id="A0AA86VPZ0"/>
<keyword evidence="1" id="KW-0812">Transmembrane</keyword>
<keyword evidence="3" id="KW-1185">Reference proteome</keyword>
<evidence type="ECO:0000256" key="1">
    <source>
        <dbReference type="SAM" id="Phobius"/>
    </source>
</evidence>
<gene>
    <name evidence="2" type="ORF">AYBTSS11_LOCUS25432</name>
</gene>
<dbReference type="SUPFAM" id="SSF52540">
    <property type="entry name" value="P-loop containing nucleoside triphosphate hydrolases"/>
    <property type="match status" value="1"/>
</dbReference>
<evidence type="ECO:0008006" key="4">
    <source>
        <dbReference type="Google" id="ProtNLM"/>
    </source>
</evidence>
<reference evidence="2" key="1">
    <citation type="submission" date="2023-10" db="EMBL/GenBank/DDBJ databases">
        <authorList>
            <person name="Domelevo Entfellner J.-B."/>
        </authorList>
    </citation>
    <scope>NUCLEOTIDE SEQUENCE</scope>
</reference>
<dbReference type="InterPro" id="IPR052796">
    <property type="entry name" value="Nod_factor_sulfotransferase"/>
</dbReference>
<name>A0AA86VPZ0_9FABA</name>
<keyword evidence="1" id="KW-1133">Transmembrane helix</keyword>
<dbReference type="Gramene" id="rna-AYBTSS11_LOCUS25432">
    <property type="protein sequence ID" value="CAJ1973371.1"/>
    <property type="gene ID" value="gene-AYBTSS11_LOCUS25432"/>
</dbReference>
<protein>
    <recommendedName>
        <fullName evidence="4">Sulfotransferase</fullName>
    </recommendedName>
</protein>
<dbReference type="EMBL" id="OY731406">
    <property type="protein sequence ID" value="CAJ1973371.1"/>
    <property type="molecule type" value="Genomic_DNA"/>
</dbReference>